<sequence>MTTPLQLTVRRRDDGTPVLAVAGEIDFSNVETFREAIARAAGDDELLVIDLTGVHYLDSAALAALFAHVRHIELIVPSLLRPVLTISGLDVLTTVHVA</sequence>
<dbReference type="OrthoDB" id="4628340at2"/>
<reference evidence="2 3" key="1">
    <citation type="journal article" date="2011" name="Stand. Genomic Sci.">
        <title>Complete genome sequence of Thermomonospora curvata type strain (B9).</title>
        <authorList>
            <person name="Chertkov O."/>
            <person name="Sikorski J."/>
            <person name="Nolan M."/>
            <person name="Lapidus A."/>
            <person name="Lucas S."/>
            <person name="Del Rio T.G."/>
            <person name="Tice H."/>
            <person name="Cheng J.F."/>
            <person name="Goodwin L."/>
            <person name="Pitluck S."/>
            <person name="Liolios K."/>
            <person name="Ivanova N."/>
            <person name="Mavromatis K."/>
            <person name="Mikhailova N."/>
            <person name="Ovchinnikova G."/>
            <person name="Pati A."/>
            <person name="Chen A."/>
            <person name="Palaniappan K."/>
            <person name="Djao O.D."/>
            <person name="Land M."/>
            <person name="Hauser L."/>
            <person name="Chang Y.J."/>
            <person name="Jeffries C.D."/>
            <person name="Brettin T."/>
            <person name="Han C."/>
            <person name="Detter J.C."/>
            <person name="Rohde M."/>
            <person name="Goker M."/>
            <person name="Woyke T."/>
            <person name="Bristow J."/>
            <person name="Eisen J.A."/>
            <person name="Markowitz V."/>
            <person name="Hugenholtz P."/>
            <person name="Klenk H.P."/>
            <person name="Kyrpides N.C."/>
        </authorList>
    </citation>
    <scope>NUCLEOTIDE SEQUENCE [LARGE SCALE GENOMIC DNA]</scope>
    <source>
        <strain evidence="3">ATCC 19995 / DSM 43183 / JCM 3096 / KCTC 9072 / NBRC 15933 / NCIMB 10081 / Henssen B9</strain>
    </source>
</reference>
<gene>
    <name evidence="2" type="ordered locus">Tcur_4774</name>
</gene>
<evidence type="ECO:0000259" key="1">
    <source>
        <dbReference type="PROSITE" id="PS50801"/>
    </source>
</evidence>
<dbReference type="PROSITE" id="PS50801">
    <property type="entry name" value="STAS"/>
    <property type="match status" value="1"/>
</dbReference>
<dbReference type="CDD" id="cd07043">
    <property type="entry name" value="STAS_anti-anti-sigma_factors"/>
    <property type="match status" value="1"/>
</dbReference>
<dbReference type="Proteomes" id="UP000001918">
    <property type="component" value="Chromosome"/>
</dbReference>
<organism evidence="2 3">
    <name type="scientific">Thermomonospora curvata (strain ATCC 19995 / DSM 43183 / JCM 3096 / KCTC 9072 / NBRC 15933 / NCIMB 10081 / Henssen B9)</name>
    <dbReference type="NCBI Taxonomy" id="471852"/>
    <lineage>
        <taxon>Bacteria</taxon>
        <taxon>Bacillati</taxon>
        <taxon>Actinomycetota</taxon>
        <taxon>Actinomycetes</taxon>
        <taxon>Streptosporangiales</taxon>
        <taxon>Thermomonosporaceae</taxon>
        <taxon>Thermomonospora</taxon>
    </lineage>
</organism>
<keyword evidence="3" id="KW-1185">Reference proteome</keyword>
<dbReference type="Pfam" id="PF01740">
    <property type="entry name" value="STAS"/>
    <property type="match status" value="1"/>
</dbReference>
<evidence type="ECO:0000313" key="3">
    <source>
        <dbReference type="Proteomes" id="UP000001918"/>
    </source>
</evidence>
<accession>D1A787</accession>
<name>D1A787_THECD</name>
<dbReference type="InterPro" id="IPR002645">
    <property type="entry name" value="STAS_dom"/>
</dbReference>
<dbReference type="HOGENOM" id="CLU_115403_12_0_11"/>
<dbReference type="KEGG" id="tcu:Tcur_4774"/>
<protein>
    <submittedName>
        <fullName evidence="2">Anti-sigma-factor antagonist</fullName>
    </submittedName>
</protein>
<dbReference type="SUPFAM" id="SSF52091">
    <property type="entry name" value="SpoIIaa-like"/>
    <property type="match status" value="1"/>
</dbReference>
<dbReference type="RefSeq" id="WP_012855074.1">
    <property type="nucleotide sequence ID" value="NC_013510.1"/>
</dbReference>
<dbReference type="AlphaFoldDB" id="D1A787"/>
<dbReference type="STRING" id="471852.Tcur_4774"/>
<dbReference type="EMBL" id="CP001738">
    <property type="protein sequence ID" value="ACZ00293.1"/>
    <property type="molecule type" value="Genomic_DNA"/>
</dbReference>
<proteinExistence type="predicted"/>
<evidence type="ECO:0000313" key="2">
    <source>
        <dbReference type="EMBL" id="ACZ00293.1"/>
    </source>
</evidence>
<dbReference type="InterPro" id="IPR036513">
    <property type="entry name" value="STAS_dom_sf"/>
</dbReference>
<dbReference type="Gene3D" id="3.30.750.24">
    <property type="entry name" value="STAS domain"/>
    <property type="match status" value="1"/>
</dbReference>
<feature type="domain" description="STAS" evidence="1">
    <location>
        <begin position="14"/>
        <end position="98"/>
    </location>
</feature>
<dbReference type="eggNOG" id="COG1366">
    <property type="taxonomic scope" value="Bacteria"/>
</dbReference>